<sequence length="79" mass="9024">MKAAGGNCPLVFHGSSKARCEFEQMSPVTGSDFSYPNPLLRRQFQRRTSPFSCFFFCKQGRINKSEPNRSLQKKRYIGA</sequence>
<proteinExistence type="predicted"/>
<gene>
    <name evidence="1" type="primary">Bm1652</name>
    <name evidence="1" type="ORF">BM_Bm1652</name>
</gene>
<reference evidence="1" key="2">
    <citation type="submission" date="2012-12" db="EMBL/GenBank/DDBJ databases">
        <authorList>
            <consortium name="WormBase Consortium"/>
            <person name="Ghedin E."/>
            <person name="Paulini M."/>
        </authorList>
    </citation>
    <scope>NUCLEOTIDE SEQUENCE</scope>
    <source>
        <strain evidence="1">FR3</strain>
    </source>
</reference>
<organism evidence="1">
    <name type="scientific">Brugia malayi</name>
    <name type="common">Filarial nematode worm</name>
    <dbReference type="NCBI Taxonomy" id="6279"/>
    <lineage>
        <taxon>Eukaryota</taxon>
        <taxon>Metazoa</taxon>
        <taxon>Ecdysozoa</taxon>
        <taxon>Nematoda</taxon>
        <taxon>Chromadorea</taxon>
        <taxon>Rhabditida</taxon>
        <taxon>Spirurina</taxon>
        <taxon>Spiruromorpha</taxon>
        <taxon>Filarioidea</taxon>
        <taxon>Onchocercidae</taxon>
        <taxon>Brugia</taxon>
    </lineage>
</organism>
<reference evidence="1" key="1">
    <citation type="journal article" date="2007" name="Science">
        <title>Draft genome of the filarial nematode parasite Brugia malayi.</title>
        <authorList>
            <person name="Ghedin E."/>
            <person name="Wang S."/>
            <person name="Spiro D."/>
            <person name="Caler E."/>
            <person name="Zhao Q."/>
            <person name="Crabtree J."/>
            <person name="Allen J.E."/>
            <person name="Delcher A.L."/>
            <person name="Guiliano D.B."/>
            <person name="Miranda-Saavedra D."/>
            <person name="Angiuoli S.V."/>
            <person name="Creasy T."/>
            <person name="Amedeo P."/>
            <person name="Haas B."/>
            <person name="El-Sayed N.M."/>
            <person name="Wortman J.R."/>
            <person name="Feldblyum T."/>
            <person name="Tallon L."/>
            <person name="Schatz M."/>
            <person name="Shumway M."/>
            <person name="Koo H."/>
            <person name="Salzberg S.L."/>
            <person name="Schobel S."/>
            <person name="Pertea M."/>
            <person name="Pop M."/>
            <person name="White O."/>
            <person name="Barton G.J."/>
            <person name="Carlow C.K."/>
            <person name="Crawford M.J."/>
            <person name="Daub J."/>
            <person name="Dimmic M.W."/>
            <person name="Estes C.F."/>
            <person name="Foster J.M."/>
            <person name="Ganatra M."/>
            <person name="Gregory W.F."/>
            <person name="Johnson N.M."/>
            <person name="Jin J."/>
            <person name="Komuniecki R."/>
            <person name="Korf I."/>
            <person name="Kumar S."/>
            <person name="Laney S."/>
            <person name="Li B.W."/>
            <person name="Li W."/>
            <person name="Lindblom T.H."/>
            <person name="Lustigman S."/>
            <person name="Ma D."/>
            <person name="Maina C.V."/>
            <person name="Martin D.M."/>
            <person name="McCarter J.P."/>
            <person name="McReynolds L."/>
            <person name="Mitreva M."/>
            <person name="Nutman T.B."/>
            <person name="Parkinson J."/>
            <person name="Peregrin-Alvarez J.M."/>
            <person name="Poole C."/>
            <person name="Ren Q."/>
            <person name="Saunders L."/>
            <person name="Sluder A.E."/>
            <person name="Smith K."/>
            <person name="Stanke M."/>
            <person name="Unnasch T.R."/>
            <person name="Ware J."/>
            <person name="Wei A.D."/>
            <person name="Weil G."/>
            <person name="Williams D.J."/>
            <person name="Zhang Y."/>
            <person name="Williams S.A."/>
            <person name="Fraser-Liggett C."/>
            <person name="Slatko B."/>
            <person name="Blaxter M.L."/>
            <person name="Scott A.L."/>
        </authorList>
    </citation>
    <scope>NUCLEOTIDE SEQUENCE</scope>
    <source>
        <strain evidence="1">FR3</strain>
    </source>
</reference>
<name>A0A1I9G689_BRUMA</name>
<dbReference type="EMBL" id="LN857024">
    <property type="protein sequence ID" value="CDQ02721.1"/>
    <property type="molecule type" value="Genomic_DNA"/>
</dbReference>
<accession>A0A1I9G689</accession>
<evidence type="ECO:0000313" key="1">
    <source>
        <dbReference type="EMBL" id="CDQ02721.1"/>
    </source>
</evidence>
<protein>
    <submittedName>
        <fullName evidence="1">Bm1652</fullName>
    </submittedName>
</protein>
<dbReference type="AlphaFoldDB" id="A0A1I9G689"/>